<dbReference type="EMBL" id="CAJVPV010000049">
    <property type="protein sequence ID" value="CAG8440161.1"/>
    <property type="molecule type" value="Genomic_DNA"/>
</dbReference>
<evidence type="ECO:0000256" key="1">
    <source>
        <dbReference type="SAM" id="MobiDB-lite"/>
    </source>
</evidence>
<protein>
    <submittedName>
        <fullName evidence="2">15923_t:CDS:1</fullName>
    </submittedName>
</protein>
<dbReference type="Proteomes" id="UP000789342">
    <property type="component" value="Unassembled WGS sequence"/>
</dbReference>
<proteinExistence type="predicted"/>
<accession>A0A9N8V355</accession>
<evidence type="ECO:0000313" key="3">
    <source>
        <dbReference type="Proteomes" id="UP000789342"/>
    </source>
</evidence>
<organism evidence="2 3">
    <name type="scientific">Acaulospora morrowiae</name>
    <dbReference type="NCBI Taxonomy" id="94023"/>
    <lineage>
        <taxon>Eukaryota</taxon>
        <taxon>Fungi</taxon>
        <taxon>Fungi incertae sedis</taxon>
        <taxon>Mucoromycota</taxon>
        <taxon>Glomeromycotina</taxon>
        <taxon>Glomeromycetes</taxon>
        <taxon>Diversisporales</taxon>
        <taxon>Acaulosporaceae</taxon>
        <taxon>Acaulospora</taxon>
    </lineage>
</organism>
<keyword evidence="3" id="KW-1185">Reference proteome</keyword>
<name>A0A9N8V355_9GLOM</name>
<reference evidence="2" key="1">
    <citation type="submission" date="2021-06" db="EMBL/GenBank/DDBJ databases">
        <authorList>
            <person name="Kallberg Y."/>
            <person name="Tangrot J."/>
            <person name="Rosling A."/>
        </authorList>
    </citation>
    <scope>NUCLEOTIDE SEQUENCE</scope>
    <source>
        <strain evidence="2">CL551</strain>
    </source>
</reference>
<evidence type="ECO:0000313" key="2">
    <source>
        <dbReference type="EMBL" id="CAG8440161.1"/>
    </source>
</evidence>
<feature type="region of interest" description="Disordered" evidence="1">
    <location>
        <begin position="210"/>
        <end position="229"/>
    </location>
</feature>
<sequence>ILSTGYSEPYLIELEMSQSSVSTLLEKVNQNGKTTLQRLEVFIKTVRFPLKAKIAERVETPLDIESITYNDFNLVKHIMDGKKYQVQKALWNNEGDKIFVILKLEEKSDETEHREIIGELHVYHSVNAKNTHEDIIKFYGSSSFFLKINTSIQLYLFEYVYTIVPDGSPVIVLECIENQDQHNNLYEDLSEEIMITGIMLREQQKYCDDHPHDPSAVSDNSSMEKLFPY</sequence>
<dbReference type="AlphaFoldDB" id="A0A9N8V355"/>
<feature type="non-terminal residue" evidence="2">
    <location>
        <position position="229"/>
    </location>
</feature>
<gene>
    <name evidence="2" type="ORF">AMORRO_LOCUS218</name>
</gene>
<comment type="caution">
    <text evidence="2">The sequence shown here is derived from an EMBL/GenBank/DDBJ whole genome shotgun (WGS) entry which is preliminary data.</text>
</comment>